<feature type="domain" description="Glycosyl hydrolases family 39 N-terminal catalytic" evidence="9">
    <location>
        <begin position="588"/>
        <end position="785"/>
    </location>
</feature>
<dbReference type="InterPro" id="IPR013320">
    <property type="entry name" value="ConA-like_dom_sf"/>
</dbReference>
<dbReference type="AlphaFoldDB" id="A0A4Y3KHV3"/>
<dbReference type="InterPro" id="IPR049165">
    <property type="entry name" value="GH39_as"/>
</dbReference>
<accession>A0A4Y3KHV3</accession>
<evidence type="ECO:0000256" key="2">
    <source>
        <dbReference type="ARBA" id="ARBA00009865"/>
    </source>
</evidence>
<dbReference type="InterPro" id="IPR049166">
    <property type="entry name" value="GH39_cat"/>
</dbReference>
<reference evidence="11 12" key="1">
    <citation type="submission" date="2019-06" db="EMBL/GenBank/DDBJ databases">
        <title>Whole genome shotgun sequence of Cellulomonas gelida NBRC 3748.</title>
        <authorList>
            <person name="Hosoyama A."/>
            <person name="Uohara A."/>
            <person name="Ohji S."/>
            <person name="Ichikawa N."/>
        </authorList>
    </citation>
    <scope>NUCLEOTIDE SEQUENCE [LARGE SCALE GENOMIC DNA]</scope>
    <source>
        <strain evidence="11 12">NBRC 3748</strain>
    </source>
</reference>
<proteinExistence type="inferred from homology"/>
<comment type="caution">
    <text evidence="11">The sequence shown here is derived from an EMBL/GenBank/DDBJ whole genome shotgun (WGS) entry which is preliminary data.</text>
</comment>
<dbReference type="Pfam" id="PF01229">
    <property type="entry name" value="Glyco_hydro_39"/>
    <property type="match status" value="2"/>
</dbReference>
<evidence type="ECO:0000259" key="9">
    <source>
        <dbReference type="Pfam" id="PF01229"/>
    </source>
</evidence>
<dbReference type="Gene3D" id="2.60.40.1500">
    <property type="entry name" value="Glycosyl hydrolase domain, family 39"/>
    <property type="match status" value="1"/>
</dbReference>
<dbReference type="SUPFAM" id="SSF49899">
    <property type="entry name" value="Concanavalin A-like lectins/glucanases"/>
    <property type="match status" value="1"/>
</dbReference>
<dbReference type="SUPFAM" id="SSF51445">
    <property type="entry name" value="(Trans)glycosidases"/>
    <property type="match status" value="1"/>
</dbReference>
<feature type="region of interest" description="Disordered" evidence="8">
    <location>
        <begin position="543"/>
        <end position="565"/>
    </location>
</feature>
<feature type="active site" description="Proton donor" evidence="5">
    <location>
        <position position="743"/>
    </location>
</feature>
<dbReference type="SUPFAM" id="SSF51011">
    <property type="entry name" value="Glycosyl hydrolase domain"/>
    <property type="match status" value="1"/>
</dbReference>
<evidence type="ECO:0000256" key="8">
    <source>
        <dbReference type="SAM" id="MobiDB-lite"/>
    </source>
</evidence>
<feature type="compositionally biased region" description="Basic and acidic residues" evidence="8">
    <location>
        <begin position="543"/>
        <end position="552"/>
    </location>
</feature>
<dbReference type="RefSeq" id="WP_141368444.1">
    <property type="nucleotide sequence ID" value="NZ_BJLQ01000002.1"/>
</dbReference>
<dbReference type="OrthoDB" id="9776971at2"/>
<feature type="active site" description="Proton donor" evidence="6">
    <location>
        <position position="189"/>
    </location>
</feature>
<dbReference type="PANTHER" id="PTHR42812">
    <property type="entry name" value="BETA-XYLOSIDASE"/>
    <property type="match status" value="1"/>
</dbReference>
<dbReference type="PANTHER" id="PTHR42812:SF12">
    <property type="entry name" value="BETA-XYLOSIDASE-RELATED"/>
    <property type="match status" value="1"/>
</dbReference>
<evidence type="ECO:0000313" key="11">
    <source>
        <dbReference type="EMBL" id="GEA82954.1"/>
    </source>
</evidence>
<dbReference type="Gene3D" id="2.115.10.20">
    <property type="entry name" value="Glycosyl hydrolase domain, family 43"/>
    <property type="match status" value="1"/>
</dbReference>
<dbReference type="PRINTS" id="PR00745">
    <property type="entry name" value="GLHYDRLASE39"/>
</dbReference>
<feature type="active site" description="Proton acceptor" evidence="6">
    <location>
        <position position="22"/>
    </location>
</feature>
<dbReference type="CDD" id="cd09001">
    <property type="entry name" value="GH43_FsAxh1-like"/>
    <property type="match status" value="1"/>
</dbReference>
<dbReference type="Pfam" id="PF04616">
    <property type="entry name" value="Glyco_hydro_43"/>
    <property type="match status" value="1"/>
</dbReference>
<dbReference type="InterPro" id="IPR041542">
    <property type="entry name" value="GH43_C2"/>
</dbReference>
<dbReference type="Gene3D" id="3.20.20.80">
    <property type="entry name" value="Glycosidases"/>
    <property type="match status" value="1"/>
</dbReference>
<keyword evidence="4" id="KW-0326">Glycosidase</keyword>
<dbReference type="InterPro" id="IPR023296">
    <property type="entry name" value="Glyco_hydro_beta-prop_sf"/>
</dbReference>
<gene>
    <name evidence="11" type="ORF">CGE01nite_02050</name>
</gene>
<protein>
    <submittedName>
        <fullName evidence="11">Uncharacterized protein</fullName>
    </submittedName>
</protein>
<feature type="site" description="Important for catalytic activity, responsible for pKa modulation of the active site Glu and correct orientation of both the proton donor and substrate" evidence="7">
    <location>
        <position position="133"/>
    </location>
</feature>
<dbReference type="GO" id="GO:0004553">
    <property type="term" value="F:hydrolase activity, hydrolyzing O-glycosyl compounds"/>
    <property type="evidence" value="ECO:0007669"/>
    <property type="project" value="InterPro"/>
</dbReference>
<evidence type="ECO:0000256" key="1">
    <source>
        <dbReference type="ARBA" id="ARBA00008875"/>
    </source>
</evidence>
<feature type="domain" description="Beta-xylosidase C-terminal Concanavalin A-like" evidence="10">
    <location>
        <begin position="349"/>
        <end position="535"/>
    </location>
</feature>
<name>A0A4Y3KHV3_9CELL</name>
<comment type="similarity">
    <text evidence="2">Belongs to the glycosyl hydrolase 43 family.</text>
</comment>
<organism evidence="11 12">
    <name type="scientific">Cellulomonas gelida</name>
    <dbReference type="NCBI Taxonomy" id="1712"/>
    <lineage>
        <taxon>Bacteria</taxon>
        <taxon>Bacillati</taxon>
        <taxon>Actinomycetota</taxon>
        <taxon>Actinomycetes</taxon>
        <taxon>Micrococcales</taxon>
        <taxon>Cellulomonadaceae</taxon>
        <taxon>Cellulomonas</taxon>
    </lineage>
</organism>
<dbReference type="PROSITE" id="PS01027">
    <property type="entry name" value="GLYCOSYL_HYDROL_F39"/>
    <property type="match status" value="1"/>
</dbReference>
<evidence type="ECO:0000256" key="7">
    <source>
        <dbReference type="PIRSR" id="PIRSR606710-2"/>
    </source>
</evidence>
<dbReference type="InterPro" id="IPR000514">
    <property type="entry name" value="Glyco_hydro_39"/>
</dbReference>
<dbReference type="SUPFAM" id="SSF75005">
    <property type="entry name" value="Arabinanase/levansucrase/invertase"/>
    <property type="match status" value="1"/>
</dbReference>
<keyword evidence="3" id="KW-0378">Hydrolase</keyword>
<evidence type="ECO:0000313" key="12">
    <source>
        <dbReference type="Proteomes" id="UP000320461"/>
    </source>
</evidence>
<evidence type="ECO:0000256" key="5">
    <source>
        <dbReference type="PIRSR" id="PIRSR600514-1"/>
    </source>
</evidence>
<dbReference type="Proteomes" id="UP000320461">
    <property type="component" value="Unassembled WGS sequence"/>
</dbReference>
<feature type="domain" description="Glycosyl hydrolases family 39 N-terminal catalytic" evidence="9">
    <location>
        <begin position="819"/>
        <end position="1095"/>
    </location>
</feature>
<evidence type="ECO:0000256" key="6">
    <source>
        <dbReference type="PIRSR" id="PIRSR606710-1"/>
    </source>
</evidence>
<evidence type="ECO:0000256" key="4">
    <source>
        <dbReference type="ARBA" id="ARBA00023295"/>
    </source>
</evidence>
<comment type="similarity">
    <text evidence="1">Belongs to the glycosyl hydrolase 39 family.</text>
</comment>
<dbReference type="InterPro" id="IPR006710">
    <property type="entry name" value="Glyco_hydro_43"/>
</dbReference>
<evidence type="ECO:0000259" key="10">
    <source>
        <dbReference type="Pfam" id="PF17851"/>
    </source>
</evidence>
<keyword evidence="12" id="KW-1185">Reference proteome</keyword>
<evidence type="ECO:0000256" key="3">
    <source>
        <dbReference type="ARBA" id="ARBA00022801"/>
    </source>
</evidence>
<dbReference type="EMBL" id="BJLQ01000002">
    <property type="protein sequence ID" value="GEA82954.1"/>
    <property type="molecule type" value="Genomic_DNA"/>
</dbReference>
<dbReference type="InterPro" id="IPR017853">
    <property type="entry name" value="GH"/>
</dbReference>
<sequence>MTGRGDRALTIANPVIFADVPDPDVVHDGRHYYMVSTTMYFAPSVPILRSSDLVHWSIVGYTGPILDDTDALALRNGENAYGQGTWAASIRYHEGTFYVSVGSLTTQKTYVYATPSIEHGPWTRSVLDGYAHDQSLLFDDEDAYLVYGSGVIDLRRLGRDDSGTFVWDGPATRLVEDADVDQTSGLSAEGAHAYKVGDHYYVFMIEWPTDGLRQQVVWRSTSLTPQSQGGSWEGRVVLSQAVSVEGRQGDGVAQGGVVQAAGGQWYAMLFQDEGPLGRSPQLARVTWDEDGWPVYALDAMTVSAGAPSAGATDLLVSDDFDNQPTPAGYWNTSDSGDLTASDENAWNFSSLGLSWQWNHNPDNRFWSLTERPGHLRLTTGSIASGILDARNTLTQRTCGPTSAAAISLDVSAMRDGDVAGLSAYQQKYGYVAVEMAEGARRLVMRRADRQGRVAFTSAPVPLTAETVLLRVDVDFRDAADRATFAHSLDGAAWSPIGDDLAMEYSLDHFTGYRFAIFCYATAETGGHVDVDWFRVGDDIDGRGPSAHHREVPGGDGPQEAPRGPEEISMPQEVHALDELRVDGATPSDAPLNHVWNQCVGAGRANEALRADWQAQFREAVDVLGVRFVRFHGLFHDDMFVYRATYGGGFAPPEVLPEAQITFSYVDMVFDAILDAGARPFVELGFMPRELATQTETLFWWKAHCSPPTDMGEWVRLVSETVRHWIERYGLNEVRQWRFEVWNEPNLVPHFWTGTRTEYFELYEATARALKAIDPQLKVGGPSTSVFVPDARYAGETYDRAAEFATGRAPDPDALDWQPVWVRELIDYCAERDLPVDFLSTHLYPTDYAADGTGSGFTAIHRHVDATEQDLRLMQELIAASPYPDAELHITEWSSSPSSRDRTHDTLFAATYITRAFLKGAALADSISYWTFTDIFEEGGAGLGPFHGGFGFVNEQGIHKPTFHAVAMLNRLGDRVVHQDEQGIITRSSDDGRVSAVFLNYPAEMGTRGVEQHDSYAAARLYKQIGTARRVRHTVAGLEPGTVFQVELLDWEHGNAAEAWHQMGEPLNLTRAQTAELKAIADDLRRWTVPVPESGVLEIDIDLPAWAVASVAPVPSTAVVGDKAATVHA</sequence>
<dbReference type="Pfam" id="PF17851">
    <property type="entry name" value="GH43_C2"/>
    <property type="match status" value="1"/>
</dbReference>
<dbReference type="InterPro" id="IPR051795">
    <property type="entry name" value="Glycosyl_Hydrlase_43"/>
</dbReference>
<dbReference type="Gene3D" id="2.60.120.200">
    <property type="match status" value="1"/>
</dbReference>
<dbReference type="GO" id="GO:0005975">
    <property type="term" value="P:carbohydrate metabolic process"/>
    <property type="evidence" value="ECO:0007669"/>
    <property type="project" value="InterPro"/>
</dbReference>